<proteinExistence type="predicted"/>
<comment type="caution">
    <text evidence="1">The sequence shown here is derived from an EMBL/GenBank/DDBJ whole genome shotgun (WGS) entry which is preliminary data.</text>
</comment>
<evidence type="ECO:0000313" key="1">
    <source>
        <dbReference type="EMBL" id="RXZ68564.1"/>
    </source>
</evidence>
<dbReference type="AlphaFoldDB" id="A0A4Q2KSU7"/>
<accession>A0A4Q2KSU7</accession>
<organism evidence="1 2">
    <name type="scientific">Fusobacterium necrophorum</name>
    <dbReference type="NCBI Taxonomy" id="859"/>
    <lineage>
        <taxon>Bacteria</taxon>
        <taxon>Fusobacteriati</taxon>
        <taxon>Fusobacteriota</taxon>
        <taxon>Fusobacteriia</taxon>
        <taxon>Fusobacteriales</taxon>
        <taxon>Fusobacteriaceae</taxon>
        <taxon>Fusobacterium</taxon>
    </lineage>
</organism>
<gene>
    <name evidence="1" type="ORF">EPT53_09415</name>
</gene>
<protein>
    <submittedName>
        <fullName evidence="1">Uncharacterized protein</fullName>
    </submittedName>
</protein>
<dbReference type="EMBL" id="SBAP01000026">
    <property type="protein sequence ID" value="RXZ68564.1"/>
    <property type="molecule type" value="Genomic_DNA"/>
</dbReference>
<dbReference type="Proteomes" id="UP000289216">
    <property type="component" value="Unassembled WGS sequence"/>
</dbReference>
<sequence>MRRMDAIEKLLQSFGYTVGEADRPLLSFIRNTVENSIKIRANIREIPPELVPIVEKRTVGEFLATKLSTGEFKSDSINLEPLVKTIQEGKVTITYDTSGQTREMMLKTYCGMLIAYGELEIVAYRKLRW</sequence>
<name>A0A4Q2KSU7_9FUSO</name>
<evidence type="ECO:0000313" key="2">
    <source>
        <dbReference type="Proteomes" id="UP000289216"/>
    </source>
</evidence>
<reference evidence="1 2" key="1">
    <citation type="submission" date="2019-01" db="EMBL/GenBank/DDBJ databases">
        <title>Fusobacterium necrophorum Isolated From the Uterus of Dairy Cows.</title>
        <authorList>
            <person name="Francis A.M."/>
        </authorList>
    </citation>
    <scope>NUCLEOTIDE SEQUENCE [LARGE SCALE GENOMIC DNA]</scope>
    <source>
        <strain evidence="1 2">KG35</strain>
    </source>
</reference>